<name>A0AAV3QAI4_LITER</name>
<proteinExistence type="predicted"/>
<feature type="compositionally biased region" description="Basic and acidic residues" evidence="1">
    <location>
        <begin position="8"/>
        <end position="20"/>
    </location>
</feature>
<feature type="region of interest" description="Disordered" evidence="1">
    <location>
        <begin position="1"/>
        <end position="20"/>
    </location>
</feature>
<gene>
    <name evidence="2" type="ORF">LIER_16752</name>
</gene>
<reference evidence="2 3" key="1">
    <citation type="submission" date="2024-01" db="EMBL/GenBank/DDBJ databases">
        <title>The complete chloroplast genome sequence of Lithospermum erythrorhizon: insights into the phylogenetic relationship among Boraginaceae species and the maternal lineages of purple gromwells.</title>
        <authorList>
            <person name="Okada T."/>
            <person name="Watanabe K."/>
        </authorList>
    </citation>
    <scope>NUCLEOTIDE SEQUENCE [LARGE SCALE GENOMIC DNA]</scope>
</reference>
<sequence length="55" mass="6071">MFTTSTESCEKKKQEHVPIERNQEDWRVTGSPGAMVSSCLGLLEDGDPTRRTSGS</sequence>
<evidence type="ECO:0000313" key="3">
    <source>
        <dbReference type="Proteomes" id="UP001454036"/>
    </source>
</evidence>
<protein>
    <submittedName>
        <fullName evidence="2">Uncharacterized protein</fullName>
    </submittedName>
</protein>
<dbReference type="EMBL" id="BAABME010003784">
    <property type="protein sequence ID" value="GAA0160127.1"/>
    <property type="molecule type" value="Genomic_DNA"/>
</dbReference>
<organism evidence="2 3">
    <name type="scientific">Lithospermum erythrorhizon</name>
    <name type="common">Purple gromwell</name>
    <name type="synonym">Lithospermum officinale var. erythrorhizon</name>
    <dbReference type="NCBI Taxonomy" id="34254"/>
    <lineage>
        <taxon>Eukaryota</taxon>
        <taxon>Viridiplantae</taxon>
        <taxon>Streptophyta</taxon>
        <taxon>Embryophyta</taxon>
        <taxon>Tracheophyta</taxon>
        <taxon>Spermatophyta</taxon>
        <taxon>Magnoliopsida</taxon>
        <taxon>eudicotyledons</taxon>
        <taxon>Gunneridae</taxon>
        <taxon>Pentapetalae</taxon>
        <taxon>asterids</taxon>
        <taxon>lamiids</taxon>
        <taxon>Boraginales</taxon>
        <taxon>Boraginaceae</taxon>
        <taxon>Boraginoideae</taxon>
        <taxon>Lithospermeae</taxon>
        <taxon>Lithospermum</taxon>
    </lineage>
</organism>
<accession>A0AAV3QAI4</accession>
<comment type="caution">
    <text evidence="2">The sequence shown here is derived from an EMBL/GenBank/DDBJ whole genome shotgun (WGS) entry which is preliminary data.</text>
</comment>
<dbReference type="Proteomes" id="UP001454036">
    <property type="component" value="Unassembled WGS sequence"/>
</dbReference>
<evidence type="ECO:0000313" key="2">
    <source>
        <dbReference type="EMBL" id="GAA0160127.1"/>
    </source>
</evidence>
<keyword evidence="3" id="KW-1185">Reference proteome</keyword>
<dbReference type="AlphaFoldDB" id="A0AAV3QAI4"/>
<evidence type="ECO:0000256" key="1">
    <source>
        <dbReference type="SAM" id="MobiDB-lite"/>
    </source>
</evidence>